<evidence type="ECO:0000256" key="1">
    <source>
        <dbReference type="SAM" id="Coils"/>
    </source>
</evidence>
<evidence type="ECO:0000256" key="2">
    <source>
        <dbReference type="SAM" id="MobiDB-lite"/>
    </source>
</evidence>
<feature type="compositionally biased region" description="Basic and acidic residues" evidence="2">
    <location>
        <begin position="191"/>
        <end position="206"/>
    </location>
</feature>
<dbReference type="AlphaFoldDB" id="A0A0J9SVG7"/>
<evidence type="ECO:0000313" key="3">
    <source>
        <dbReference type="EMBL" id="KMZ86821.1"/>
    </source>
</evidence>
<evidence type="ECO:0000313" key="4">
    <source>
        <dbReference type="Proteomes" id="UP000053327"/>
    </source>
</evidence>
<feature type="region of interest" description="Disordered" evidence="2">
    <location>
        <begin position="65"/>
        <end position="132"/>
    </location>
</feature>
<feature type="region of interest" description="Disordered" evidence="2">
    <location>
        <begin position="232"/>
        <end position="274"/>
    </location>
</feature>
<accession>A0A0J9SVG7</accession>
<name>A0A0J9SVG7_PLAV1</name>
<gene>
    <name evidence="3" type="ORF">PVBG_04479</name>
</gene>
<feature type="compositionally biased region" description="Polar residues" evidence="2">
    <location>
        <begin position="107"/>
        <end position="116"/>
    </location>
</feature>
<protein>
    <submittedName>
        <fullName evidence="3">Uncharacterized protein</fullName>
    </submittedName>
</protein>
<dbReference type="EMBL" id="KQ234816">
    <property type="protein sequence ID" value="KMZ86821.1"/>
    <property type="molecule type" value="Genomic_DNA"/>
</dbReference>
<dbReference type="OrthoDB" id="387064at2759"/>
<feature type="compositionally biased region" description="Basic and acidic residues" evidence="2">
    <location>
        <begin position="260"/>
        <end position="274"/>
    </location>
</feature>
<dbReference type="Proteomes" id="UP000053327">
    <property type="component" value="Unassembled WGS sequence"/>
</dbReference>
<organism evidence="3 4">
    <name type="scientific">Plasmodium vivax (strain Brazil I)</name>
    <dbReference type="NCBI Taxonomy" id="1033975"/>
    <lineage>
        <taxon>Eukaryota</taxon>
        <taxon>Sar</taxon>
        <taxon>Alveolata</taxon>
        <taxon>Apicomplexa</taxon>
        <taxon>Aconoidasida</taxon>
        <taxon>Haemosporida</taxon>
        <taxon>Plasmodiidae</taxon>
        <taxon>Plasmodium</taxon>
        <taxon>Plasmodium (Plasmodium)</taxon>
    </lineage>
</organism>
<sequence>MARPPLDTGREREVSSVCALLYPLVYPFVCRLVCQFTLLHLVSPPFAFPEGNLFLGLRKRRRSSRTHTSSCSESVDSSHADSEDEDNNYYGTSLYDSDFDIEDSETENNSTTKSNLSSPSTEEPPDSPYKTGFLLQATLPPLEEGQFHRADEQDSDENLSGQGPTEDNTDAALLRGSIQTNPFVTPPSSPPKDEPPVFLRRKDNTRRSQLKTDTLKRWSLQFLRGVSPFRHSMHGTSNSHGNHHNGCGGPSADANVGEGTSHEEASPKKEPKMEDWEKYKAGGIFDMTEEDIKAFVTLPRKAKSLETMLEAGMSLEDENGEANRGEEEGGEADGEDEAEDENDNSVKGIYLSCLEDLTSDTQTSVVGGRKNEGKAVEEASDYVRIYSGDHASEKKPELTRLKELLAKYEQKKEEIKQKRLRRKRSACRFNNDCESHADISNEENYTNMKDTTMEVNNLLDNVSLVSLPIEFIDQ</sequence>
<reference evidence="3 4" key="1">
    <citation type="submission" date="2011-08" db="EMBL/GenBank/DDBJ databases">
        <title>The Genome Sequence of Plasmodium vivax Brazil I.</title>
        <authorList>
            <consortium name="The Broad Institute Genome Sequencing Platform"/>
            <consortium name="The Broad Institute Genome Sequencing Center for Infectious Disease"/>
            <person name="Neafsey D."/>
            <person name="Carlton J."/>
            <person name="Barnwell J."/>
            <person name="Collins W."/>
            <person name="Escalante A."/>
            <person name="Mullikin J."/>
            <person name="Saul A."/>
            <person name="Guigo R."/>
            <person name="Camara F."/>
            <person name="Young S.K."/>
            <person name="Zeng Q."/>
            <person name="Gargeya S."/>
            <person name="Fitzgerald M."/>
            <person name="Haas B."/>
            <person name="Abouelleil A."/>
            <person name="Alvarado L."/>
            <person name="Arachchi H.M."/>
            <person name="Berlin A."/>
            <person name="Brown A."/>
            <person name="Chapman S.B."/>
            <person name="Chen Z."/>
            <person name="Dunbar C."/>
            <person name="Freedman E."/>
            <person name="Gearin G."/>
            <person name="Gellesch M."/>
            <person name="Goldberg J."/>
            <person name="Griggs A."/>
            <person name="Gujja S."/>
            <person name="Heiman D."/>
            <person name="Howarth C."/>
            <person name="Larson L."/>
            <person name="Lui A."/>
            <person name="MacDonald P.J.P."/>
            <person name="Montmayeur A."/>
            <person name="Murphy C."/>
            <person name="Neiman D."/>
            <person name="Pearson M."/>
            <person name="Priest M."/>
            <person name="Roberts A."/>
            <person name="Saif S."/>
            <person name="Shea T."/>
            <person name="Shenoy N."/>
            <person name="Sisk P."/>
            <person name="Stolte C."/>
            <person name="Sykes S."/>
            <person name="Wortman J."/>
            <person name="Nusbaum C."/>
            <person name="Birren B."/>
        </authorList>
    </citation>
    <scope>NUCLEOTIDE SEQUENCE [LARGE SCALE GENOMIC DNA]</scope>
    <source>
        <strain evidence="3 4">Brazil I</strain>
    </source>
</reference>
<feature type="coiled-coil region" evidence="1">
    <location>
        <begin position="398"/>
        <end position="425"/>
    </location>
</feature>
<feature type="region of interest" description="Disordered" evidence="2">
    <location>
        <begin position="149"/>
        <end position="206"/>
    </location>
</feature>
<feature type="compositionally biased region" description="Acidic residues" evidence="2">
    <location>
        <begin position="97"/>
        <end position="106"/>
    </location>
</feature>
<keyword evidence="1" id="KW-0175">Coiled coil</keyword>
<feature type="region of interest" description="Disordered" evidence="2">
    <location>
        <begin position="312"/>
        <end position="343"/>
    </location>
</feature>
<proteinExistence type="predicted"/>
<feature type="compositionally biased region" description="Acidic residues" evidence="2">
    <location>
        <begin position="328"/>
        <end position="343"/>
    </location>
</feature>